<protein>
    <recommendedName>
        <fullName evidence="3">Lipid-binding serum glycoprotein N-terminal domain-containing protein</fullName>
    </recommendedName>
</protein>
<reference evidence="2" key="1">
    <citation type="submission" date="2015-11" db="EMBL/GenBank/DDBJ databases">
        <title>De novo transcriptome assembly of four potential Pierce s Disease insect vectors from Arizona vineyards.</title>
        <authorList>
            <person name="Tassone E.E."/>
        </authorList>
    </citation>
    <scope>NUCLEOTIDE SEQUENCE</scope>
</reference>
<feature type="non-terminal residue" evidence="2">
    <location>
        <position position="1"/>
    </location>
</feature>
<evidence type="ECO:0000313" key="2">
    <source>
        <dbReference type="EMBL" id="JAT25466.1"/>
    </source>
</evidence>
<evidence type="ECO:0008006" key="3">
    <source>
        <dbReference type="Google" id="ProtNLM"/>
    </source>
</evidence>
<organism evidence="2">
    <name type="scientific">Graphocephala atropunctata</name>
    <dbReference type="NCBI Taxonomy" id="36148"/>
    <lineage>
        <taxon>Eukaryota</taxon>
        <taxon>Metazoa</taxon>
        <taxon>Ecdysozoa</taxon>
        <taxon>Arthropoda</taxon>
        <taxon>Hexapoda</taxon>
        <taxon>Insecta</taxon>
        <taxon>Pterygota</taxon>
        <taxon>Neoptera</taxon>
        <taxon>Paraneoptera</taxon>
        <taxon>Hemiptera</taxon>
        <taxon>Auchenorrhyncha</taxon>
        <taxon>Membracoidea</taxon>
        <taxon>Cicadellidae</taxon>
        <taxon>Cicadellinae</taxon>
        <taxon>Cicadellini</taxon>
        <taxon>Graphocephala</taxon>
    </lineage>
</organism>
<dbReference type="InterPro" id="IPR020234">
    <property type="entry name" value="Mite_allergen_group-7"/>
</dbReference>
<dbReference type="InterPro" id="IPR038602">
    <property type="entry name" value="Mite_allergen_7_sf"/>
</dbReference>
<dbReference type="Pfam" id="PF16984">
    <property type="entry name" value="Grp7_allergen"/>
    <property type="match status" value="1"/>
</dbReference>
<sequence length="216" mass="23858">STTMLVWCLIVLSVAVVVTSPSPQEVCDQTLVNNVVDFVIEQMVSKFPECGVSLQNASTSFSTGYLRLTNGRLHGLSSLKRISDFGLGMNGDIKFSLVVGLSDLTIVYQEYNVRAVGIGMSGRLVADIEEVNVFINATMENKSLCFMYLDKIEIVKLDGFNIDLGKKVASWIVTKVANLFKAYIGSLIETRLDSALKDMLNPSDHSVICKKVYDYY</sequence>
<name>A0A1B6LP89_9HEMI</name>
<evidence type="ECO:0000256" key="1">
    <source>
        <dbReference type="SAM" id="SignalP"/>
    </source>
</evidence>
<keyword evidence="1" id="KW-0732">Signal</keyword>
<gene>
    <name evidence="2" type="ORF">g.10385</name>
</gene>
<feature type="signal peptide" evidence="1">
    <location>
        <begin position="1"/>
        <end position="19"/>
    </location>
</feature>
<proteinExistence type="predicted"/>
<accession>A0A1B6LP89</accession>
<dbReference type="EMBL" id="GEBQ01014511">
    <property type="protein sequence ID" value="JAT25466.1"/>
    <property type="molecule type" value="Transcribed_RNA"/>
</dbReference>
<feature type="chain" id="PRO_5008587585" description="Lipid-binding serum glycoprotein N-terminal domain-containing protein" evidence="1">
    <location>
        <begin position="20"/>
        <end position="216"/>
    </location>
</feature>
<dbReference type="Gene3D" id="3.15.10.50">
    <property type="match status" value="1"/>
</dbReference>
<dbReference type="AlphaFoldDB" id="A0A1B6LP89"/>